<evidence type="ECO:0000259" key="2">
    <source>
        <dbReference type="Pfam" id="PF01370"/>
    </source>
</evidence>
<dbReference type="Gene3D" id="3.40.50.720">
    <property type="entry name" value="NAD(P)-binding Rossmann-like Domain"/>
    <property type="match status" value="1"/>
</dbReference>
<reference evidence="3" key="1">
    <citation type="submission" date="2024-07" db="EMBL/GenBank/DDBJ databases">
        <title>Complete genome sequence of Prevotella sp. YM-2024 GTC17254.</title>
        <authorList>
            <person name="Hayashi M."/>
            <person name="Muto Y."/>
            <person name="Tanaka K."/>
            <person name="Niwa H."/>
        </authorList>
    </citation>
    <scope>NUCLEOTIDE SEQUENCE</scope>
    <source>
        <strain evidence="3">GTC17254</strain>
    </source>
</reference>
<dbReference type="EMBL" id="AP035786">
    <property type="protein sequence ID" value="BFO74723.1"/>
    <property type="molecule type" value="Genomic_DNA"/>
</dbReference>
<dbReference type="InterPro" id="IPR001509">
    <property type="entry name" value="Epimerase_deHydtase"/>
</dbReference>
<dbReference type="InterPro" id="IPR036291">
    <property type="entry name" value="NAD(P)-bd_dom_sf"/>
</dbReference>
<name>A0AB33J340_9BACT</name>
<comment type="similarity">
    <text evidence="1">Belongs to the NAD(P)-dependent epimerase/dehydratase family.</text>
</comment>
<feature type="domain" description="NAD-dependent epimerase/dehydratase" evidence="2">
    <location>
        <begin position="27"/>
        <end position="272"/>
    </location>
</feature>
<accession>A0AB33J340</accession>
<dbReference type="SUPFAM" id="SSF51735">
    <property type="entry name" value="NAD(P)-binding Rossmann-fold domains"/>
    <property type="match status" value="1"/>
</dbReference>
<dbReference type="AlphaFoldDB" id="A0AB33J340"/>
<protein>
    <submittedName>
        <fullName evidence="3">NAD-dependent epimerase/dehydratase family protein</fullName>
    </submittedName>
</protein>
<evidence type="ECO:0000256" key="1">
    <source>
        <dbReference type="ARBA" id="ARBA00007637"/>
    </source>
</evidence>
<proteinExistence type="inferred from homology"/>
<organism evidence="3">
    <name type="scientific">Prevotella sp. GTC17254</name>
    <dbReference type="NCBI Taxonomy" id="3236794"/>
    <lineage>
        <taxon>Bacteria</taxon>
        <taxon>Pseudomonadati</taxon>
        <taxon>Bacteroidota</taxon>
        <taxon>Bacteroidia</taxon>
        <taxon>Bacteroidales</taxon>
        <taxon>Prevotellaceae</taxon>
        <taxon>Prevotella</taxon>
    </lineage>
</organism>
<dbReference type="PANTHER" id="PTHR43000">
    <property type="entry name" value="DTDP-D-GLUCOSE 4,6-DEHYDRATASE-RELATED"/>
    <property type="match status" value="1"/>
</dbReference>
<sequence length="347" mass="38723">MMNHVQQEDIKRFATTFDSSALRGSRIMVTGATGLLGSCMVRCLLALNEHQQAHISIISVVRNLDKAIQLLGAPTPQHQYYVYDFASSQSFIPEEAPTHIIHFAAPTASRYFVEHPAETFAIVLDGTRTILEYARTHAVKSVVYASSLEVYGTILDDTTALTEDRQGYLDPMDTRSSYPMAKRAAECLCHAYATEYGLPVKTARLAQTFGAGVAADDNRVFAQFARSIIDERDIELHTTGLLSRCYCYTMDAMSAMLCLATRGDSGLAYNIANEDTYISIADMAHMLCHEFNPALQVVIRPTEGMGYSPTTRLRLDTRRIRNLGWKPAYGLHEMFARLIESIKQDRP</sequence>
<evidence type="ECO:0000313" key="3">
    <source>
        <dbReference type="EMBL" id="BFO74723.1"/>
    </source>
</evidence>
<gene>
    <name evidence="3" type="ORF">GTC17254_23200</name>
</gene>
<dbReference type="Pfam" id="PF01370">
    <property type="entry name" value="Epimerase"/>
    <property type="match status" value="1"/>
</dbReference>